<feature type="compositionally biased region" description="Pro residues" evidence="1">
    <location>
        <begin position="90"/>
        <end position="99"/>
    </location>
</feature>
<reference evidence="2" key="1">
    <citation type="submission" date="2020-05" db="EMBL/GenBank/DDBJ databases">
        <title>WGS assembly of Panicum virgatum.</title>
        <authorList>
            <person name="Lovell J.T."/>
            <person name="Jenkins J."/>
            <person name="Shu S."/>
            <person name="Juenger T.E."/>
            <person name="Schmutz J."/>
        </authorList>
    </citation>
    <scope>NUCLEOTIDE SEQUENCE</scope>
    <source>
        <strain evidence="2">AP13</strain>
    </source>
</reference>
<dbReference type="EMBL" id="CM029052">
    <property type="protein sequence ID" value="KAG2558599.1"/>
    <property type="molecule type" value="Genomic_DNA"/>
</dbReference>
<organism evidence="2 3">
    <name type="scientific">Panicum virgatum</name>
    <name type="common">Blackwell switchgrass</name>
    <dbReference type="NCBI Taxonomy" id="38727"/>
    <lineage>
        <taxon>Eukaryota</taxon>
        <taxon>Viridiplantae</taxon>
        <taxon>Streptophyta</taxon>
        <taxon>Embryophyta</taxon>
        <taxon>Tracheophyta</taxon>
        <taxon>Spermatophyta</taxon>
        <taxon>Magnoliopsida</taxon>
        <taxon>Liliopsida</taxon>
        <taxon>Poales</taxon>
        <taxon>Poaceae</taxon>
        <taxon>PACMAD clade</taxon>
        <taxon>Panicoideae</taxon>
        <taxon>Panicodae</taxon>
        <taxon>Paniceae</taxon>
        <taxon>Panicinae</taxon>
        <taxon>Panicum</taxon>
        <taxon>Panicum sect. Hiantes</taxon>
    </lineage>
</organism>
<name>A0A8T0PD52_PANVG</name>
<evidence type="ECO:0000313" key="2">
    <source>
        <dbReference type="EMBL" id="KAG2558599.1"/>
    </source>
</evidence>
<proteinExistence type="predicted"/>
<dbReference type="Proteomes" id="UP000823388">
    <property type="component" value="Chromosome 8N"/>
</dbReference>
<sequence>MADRPFNHRSCPTHPSPRPPPLHLPSSASTPARPLPPSPAVLGPPPHLSMRPLPPSLAPRRHPLSRSLSTLCLPAAASVAFLPLSLPPSPLPHPTPRRPLPQDLDPEQGAAWREGPCAHQPWRGCVRDSPTVAQSTEAATSDSSSATSLGVRLRAGCTCGSRLCCPDERSGLTALTCRGGRAPPARRSGDQGQIRRRVSRWAWPPRVQSAMRSMVGR</sequence>
<evidence type="ECO:0000256" key="1">
    <source>
        <dbReference type="SAM" id="MobiDB-lite"/>
    </source>
</evidence>
<feature type="compositionally biased region" description="Pro residues" evidence="1">
    <location>
        <begin position="33"/>
        <end position="57"/>
    </location>
</feature>
<comment type="caution">
    <text evidence="2">The sequence shown here is derived from an EMBL/GenBank/DDBJ whole genome shotgun (WGS) entry which is preliminary data.</text>
</comment>
<protein>
    <submittedName>
        <fullName evidence="2">Uncharacterized protein</fullName>
    </submittedName>
</protein>
<feature type="region of interest" description="Disordered" evidence="1">
    <location>
        <begin position="90"/>
        <end position="117"/>
    </location>
</feature>
<accession>A0A8T0PD52</accession>
<gene>
    <name evidence="2" type="ORF">PVAP13_8NG265202</name>
</gene>
<dbReference type="AlphaFoldDB" id="A0A8T0PD52"/>
<keyword evidence="3" id="KW-1185">Reference proteome</keyword>
<feature type="region of interest" description="Disordered" evidence="1">
    <location>
        <begin position="1"/>
        <end position="61"/>
    </location>
</feature>
<feature type="compositionally biased region" description="Pro residues" evidence="1">
    <location>
        <begin position="14"/>
        <end position="23"/>
    </location>
</feature>
<evidence type="ECO:0000313" key="3">
    <source>
        <dbReference type="Proteomes" id="UP000823388"/>
    </source>
</evidence>